<comment type="caution">
    <text evidence="2">The sequence shown here is derived from an EMBL/GenBank/DDBJ whole genome shotgun (WGS) entry which is preliminary data.</text>
</comment>
<keyword evidence="1" id="KW-0812">Transmembrane</keyword>
<reference evidence="3" key="1">
    <citation type="journal article" date="2019" name="Int. J. Syst. Evol. Microbiol.">
        <title>The Global Catalogue of Microorganisms (GCM) 10K type strain sequencing project: providing services to taxonomists for standard genome sequencing and annotation.</title>
        <authorList>
            <consortium name="The Broad Institute Genomics Platform"/>
            <consortium name="The Broad Institute Genome Sequencing Center for Infectious Disease"/>
            <person name="Wu L."/>
            <person name="Ma J."/>
        </authorList>
    </citation>
    <scope>NUCLEOTIDE SEQUENCE [LARGE SCALE GENOMIC DNA]</scope>
    <source>
        <strain evidence="3">CCM 8932</strain>
    </source>
</reference>
<protein>
    <submittedName>
        <fullName evidence="2">Uncharacterized protein</fullName>
    </submittedName>
</protein>
<dbReference type="Proteomes" id="UP001596253">
    <property type="component" value="Unassembled WGS sequence"/>
</dbReference>
<evidence type="ECO:0000256" key="1">
    <source>
        <dbReference type="SAM" id="Phobius"/>
    </source>
</evidence>
<evidence type="ECO:0000313" key="3">
    <source>
        <dbReference type="Proteomes" id="UP001596253"/>
    </source>
</evidence>
<keyword evidence="1" id="KW-1133">Transmembrane helix</keyword>
<dbReference type="RefSeq" id="WP_137640903.1">
    <property type="nucleotide sequence ID" value="NZ_BJDK01000032.1"/>
</dbReference>
<organism evidence="2 3">
    <name type="scientific">Lactiplantibacillus dongliensis</name>
    <dbReference type="NCBI Taxonomy" id="2559919"/>
    <lineage>
        <taxon>Bacteria</taxon>
        <taxon>Bacillati</taxon>
        <taxon>Bacillota</taxon>
        <taxon>Bacilli</taxon>
        <taxon>Lactobacillales</taxon>
        <taxon>Lactobacillaceae</taxon>
        <taxon>Lactiplantibacillus</taxon>
    </lineage>
</organism>
<feature type="transmembrane region" description="Helical" evidence="1">
    <location>
        <begin position="340"/>
        <end position="366"/>
    </location>
</feature>
<dbReference type="EMBL" id="JBHSSD010000036">
    <property type="protein sequence ID" value="MFC6164666.1"/>
    <property type="molecule type" value="Genomic_DNA"/>
</dbReference>
<keyword evidence="1" id="KW-0472">Membrane</keyword>
<gene>
    <name evidence="2" type="ORF">ACFP3T_08295</name>
</gene>
<keyword evidence="3" id="KW-1185">Reference proteome</keyword>
<proteinExistence type="predicted"/>
<feature type="transmembrane region" description="Helical" evidence="1">
    <location>
        <begin position="309"/>
        <end position="334"/>
    </location>
</feature>
<accession>A0ABW1R468</accession>
<sequence length="555" mass="61113">MKSEVFLKEHLGDYFKQDLYIAPEIPDKKLVNAASKIANGIDANYVLAIIDSTLFGSAKDGIVFTGDSVYIKNGISHYDLIQFKYDQLKSAKYLEERWQDKDDKEQVRQTITVELVDQDQPVVLVANSDLMEPMARLLTDISTEVDEAETTEQLLQLNDLSQAAISAYLELIVNFLKRDGILDESEYANLAGLLGTTEVDDKTKDDLMAYRLEPKQVHDDGELLTILKTEVPLGSQTTIFQSLINNLLGMMTSDDKDQWKQIPEFINIQHQLEVTDEQVDFFLKKQVQDQEIIKQRLNDKHASKIQNQLVSLGTGAGASLAALGVTGLAVGAFGELGMGMLAFATMSTGGLALAAVGIGAAGIAGYQGIQKLSNGNTVEKSDIRQSLLQKTVTRQSAAMTLLMGDINYITDRIDQLVNTQDFANQKDAAMADQIDKLRQFIRQLQAAKNASATAKASQGDGERELVMADLPDALNIEKLEDLLAQSKYATKFGEILEGCYHFRDGDNQLDRTVGLRYLKAASQILTQIGYYKVATAANVKNIGKKGLAFLSDKLS</sequence>
<evidence type="ECO:0000313" key="2">
    <source>
        <dbReference type="EMBL" id="MFC6164666.1"/>
    </source>
</evidence>
<name>A0ABW1R468_9LACO</name>